<evidence type="ECO:0000313" key="2">
    <source>
        <dbReference type="EMBL" id="NYS95655.1"/>
    </source>
</evidence>
<sequence>MSINEIIIYIMVLFMIAGAIDKCIGGKLGLSEQFEEGIMAMGALALSMAGIMVVAPLLANLLKPIVVPLYGLVGADPSLFATTFIANDMGGAPLALSLAQDPAVGQFAAYVLGSMMGPTIVFTIPVALGIIEKDDRPLLARGILYGLVTVPIGCLLGGLLVPGLTIGTLFVSLIPIILVSGLIFLGLSLAPEKMIKGFEVFGQIIVMIATLGLAFGAAQLLTGNEWLVSLYPEGTDILKEAFEVVGTIAVTLAGAFGLVAIFTKVANKPLSAIGKSLGMNEVAAAGLVASLANNIAMFQMLKDMDRRGKIINVAFAVSASFVIGDHLGFTAGQSPEMIVPMMVGKLVGGITAVLLAYFLTKKKCKGDLEWVKLNATN</sequence>
<organism evidence="2 3">
    <name type="scientific">Streptococcus danieliae</name>
    <dbReference type="NCBI Taxonomy" id="747656"/>
    <lineage>
        <taxon>Bacteria</taxon>
        <taxon>Bacillati</taxon>
        <taxon>Bacillota</taxon>
        <taxon>Bacilli</taxon>
        <taxon>Lactobacillales</taxon>
        <taxon>Streptococcaceae</taxon>
        <taxon>Streptococcus</taxon>
    </lineage>
</organism>
<dbReference type="AlphaFoldDB" id="A0A7Z0M561"/>
<dbReference type="EMBL" id="JACBXX010000022">
    <property type="protein sequence ID" value="NYS95655.1"/>
    <property type="molecule type" value="Genomic_DNA"/>
</dbReference>
<feature type="transmembrane region" description="Helical" evidence="1">
    <location>
        <begin position="6"/>
        <end position="25"/>
    </location>
</feature>
<gene>
    <name evidence="2" type="ORF">HZY94_00280</name>
</gene>
<feature type="transmembrane region" description="Helical" evidence="1">
    <location>
        <begin position="143"/>
        <end position="161"/>
    </location>
</feature>
<feature type="transmembrane region" description="Helical" evidence="1">
    <location>
        <begin position="310"/>
        <end position="331"/>
    </location>
</feature>
<accession>A0A7Z0M561</accession>
<dbReference type="PANTHER" id="PTHR40089:SF1">
    <property type="entry name" value="ETHANOLAMINE PERMEASE EUTH-RELATED"/>
    <property type="match status" value="1"/>
</dbReference>
<dbReference type="Pfam" id="PF04346">
    <property type="entry name" value="EutH"/>
    <property type="match status" value="1"/>
</dbReference>
<evidence type="ECO:0000256" key="1">
    <source>
        <dbReference type="SAM" id="Phobius"/>
    </source>
</evidence>
<feature type="transmembrane region" description="Helical" evidence="1">
    <location>
        <begin position="337"/>
        <end position="359"/>
    </location>
</feature>
<dbReference type="Proteomes" id="UP000589521">
    <property type="component" value="Unassembled WGS sequence"/>
</dbReference>
<dbReference type="NCBIfam" id="NF011666">
    <property type="entry name" value="PRK15086.1-2"/>
    <property type="match status" value="1"/>
</dbReference>
<dbReference type="RefSeq" id="WP_179924486.1">
    <property type="nucleotide sequence ID" value="NZ_JACBXX010000022.1"/>
</dbReference>
<comment type="caution">
    <text evidence="2">The sequence shown here is derived from an EMBL/GenBank/DDBJ whole genome shotgun (WGS) entry which is preliminary data.</text>
</comment>
<name>A0A7Z0M561_9STRE</name>
<reference evidence="2 3" key="1">
    <citation type="submission" date="2020-07" db="EMBL/GenBank/DDBJ databases">
        <title>MOT database genomes.</title>
        <authorList>
            <person name="Joseph S."/>
            <person name="Aduse-Opoku J."/>
            <person name="Hashim A."/>
            <person name="Wade W."/>
            <person name="Curtis M."/>
        </authorList>
    </citation>
    <scope>NUCLEOTIDE SEQUENCE [LARGE SCALE GENOMIC DNA]</scope>
    <source>
        <strain evidence="2 3">STR</strain>
    </source>
</reference>
<feature type="transmembrane region" description="Helical" evidence="1">
    <location>
        <begin position="167"/>
        <end position="188"/>
    </location>
</feature>
<dbReference type="PIRSF" id="PIRSF019466">
    <property type="entry name" value="EutH"/>
    <property type="match status" value="1"/>
</dbReference>
<feature type="transmembrane region" description="Helical" evidence="1">
    <location>
        <begin position="37"/>
        <end position="59"/>
    </location>
</feature>
<dbReference type="PANTHER" id="PTHR40089">
    <property type="entry name" value="ETHANOLAMINE UTILIZATION PROTEIN EUTH"/>
    <property type="match status" value="1"/>
</dbReference>
<keyword evidence="1" id="KW-1133">Transmembrane helix</keyword>
<protein>
    <submittedName>
        <fullName evidence="2">Ethanolamine utilization protein EutH</fullName>
    </submittedName>
</protein>
<proteinExistence type="predicted"/>
<feature type="transmembrane region" description="Helical" evidence="1">
    <location>
        <begin position="200"/>
        <end position="221"/>
    </location>
</feature>
<feature type="transmembrane region" description="Helical" evidence="1">
    <location>
        <begin position="107"/>
        <end position="131"/>
    </location>
</feature>
<keyword evidence="1" id="KW-0812">Transmembrane</keyword>
<dbReference type="GO" id="GO:0005886">
    <property type="term" value="C:plasma membrane"/>
    <property type="evidence" value="ECO:0007669"/>
    <property type="project" value="TreeGrafter"/>
</dbReference>
<dbReference type="InterPro" id="IPR007441">
    <property type="entry name" value="EutH"/>
</dbReference>
<evidence type="ECO:0000313" key="3">
    <source>
        <dbReference type="Proteomes" id="UP000589521"/>
    </source>
</evidence>
<keyword evidence="1" id="KW-0472">Membrane</keyword>
<dbReference type="GO" id="GO:0034228">
    <property type="term" value="F:ethanolamine transmembrane transporter activity"/>
    <property type="evidence" value="ECO:0007669"/>
    <property type="project" value="InterPro"/>
</dbReference>
<feature type="transmembrane region" description="Helical" evidence="1">
    <location>
        <begin position="241"/>
        <end position="262"/>
    </location>
</feature>